<dbReference type="InterPro" id="IPR002347">
    <property type="entry name" value="SDR_fam"/>
</dbReference>
<dbReference type="Pfam" id="PF00106">
    <property type="entry name" value="adh_short"/>
    <property type="match status" value="1"/>
</dbReference>
<comment type="similarity">
    <text evidence="1 2">Belongs to the short-chain dehydrogenases/reductases (SDR) family.</text>
</comment>
<dbReference type="PANTHER" id="PTHR42879:SF2">
    <property type="entry name" value="3-OXOACYL-[ACYL-CARRIER-PROTEIN] REDUCTASE FABG"/>
    <property type="match status" value="1"/>
</dbReference>
<proteinExistence type="inferred from homology"/>
<accession>A0A7T1T4V1</accession>
<keyword evidence="4" id="KW-1185">Reference proteome</keyword>
<dbReference type="CDD" id="cd05233">
    <property type="entry name" value="SDR_c"/>
    <property type="match status" value="1"/>
</dbReference>
<name>A0A7T1T4V1_9ACTN</name>
<organism evidence="3 4">
    <name type="scientific">Streptomyces bathyalis</name>
    <dbReference type="NCBI Taxonomy" id="2710756"/>
    <lineage>
        <taxon>Bacteria</taxon>
        <taxon>Bacillati</taxon>
        <taxon>Actinomycetota</taxon>
        <taxon>Actinomycetes</taxon>
        <taxon>Kitasatosporales</taxon>
        <taxon>Streptomycetaceae</taxon>
        <taxon>Streptomyces</taxon>
    </lineage>
</organism>
<dbReference type="SUPFAM" id="SSF51735">
    <property type="entry name" value="NAD(P)-binding Rossmann-fold domains"/>
    <property type="match status" value="1"/>
</dbReference>
<dbReference type="RefSeq" id="WP_197350226.1">
    <property type="nucleotide sequence ID" value="NZ_CP048882.1"/>
</dbReference>
<evidence type="ECO:0000256" key="2">
    <source>
        <dbReference type="RuleBase" id="RU000363"/>
    </source>
</evidence>
<evidence type="ECO:0000313" key="3">
    <source>
        <dbReference type="EMBL" id="QPP06435.1"/>
    </source>
</evidence>
<dbReference type="PRINTS" id="PR00080">
    <property type="entry name" value="SDRFAMILY"/>
</dbReference>
<protein>
    <submittedName>
        <fullName evidence="3">SDR family NAD(P)-dependent oxidoreductase</fullName>
    </submittedName>
</protein>
<dbReference type="AlphaFoldDB" id="A0A7T1T4V1"/>
<dbReference type="KEGG" id="sbat:G4Z16_08530"/>
<dbReference type="Proteomes" id="UP000595046">
    <property type="component" value="Chromosome"/>
</dbReference>
<dbReference type="PANTHER" id="PTHR42879">
    <property type="entry name" value="3-OXOACYL-(ACYL-CARRIER-PROTEIN) REDUCTASE"/>
    <property type="match status" value="1"/>
</dbReference>
<dbReference type="PRINTS" id="PR00081">
    <property type="entry name" value="GDHRDH"/>
</dbReference>
<reference evidence="4" key="1">
    <citation type="submission" date="2020-02" db="EMBL/GenBank/DDBJ databases">
        <title>Streptomyces sp. ASO4wet.</title>
        <authorList>
            <person name="Risdian C."/>
            <person name="Landwehr W."/>
            <person name="Schupp P."/>
            <person name="Wink J."/>
        </authorList>
    </citation>
    <scope>NUCLEOTIDE SEQUENCE [LARGE SCALE GENOMIC DNA]</scope>
    <source>
        <strain evidence="4">ASO4wet</strain>
    </source>
</reference>
<dbReference type="Gene3D" id="3.40.50.720">
    <property type="entry name" value="NAD(P)-binding Rossmann-like Domain"/>
    <property type="match status" value="1"/>
</dbReference>
<evidence type="ECO:0000256" key="1">
    <source>
        <dbReference type="ARBA" id="ARBA00006484"/>
    </source>
</evidence>
<gene>
    <name evidence="3" type="ORF">G4Z16_08530</name>
</gene>
<evidence type="ECO:0000313" key="4">
    <source>
        <dbReference type="Proteomes" id="UP000595046"/>
    </source>
</evidence>
<dbReference type="InterPro" id="IPR050259">
    <property type="entry name" value="SDR"/>
</dbReference>
<dbReference type="EMBL" id="CP048882">
    <property type="protein sequence ID" value="QPP06435.1"/>
    <property type="molecule type" value="Genomic_DNA"/>
</dbReference>
<dbReference type="InterPro" id="IPR036291">
    <property type="entry name" value="NAD(P)-bd_dom_sf"/>
</dbReference>
<sequence>MRIEDKVAIVTGAAVGSGQAIAERLADEGAAVALVDIAAREGEETLRRIRDRGGKGVFRQADLTDAAEVGAAVDFAVETFGGVDILVNNAGGGGHIPPHFPDATPAQWGALLDLNLRMPLLATQLVLGTMSRRGSGAVVNIGSTAGLGTGYHQSVEYAAAKAGLIRASTSLVHLRRTHSVRVNCVVPDWIETDRARRELAAMSEQERAAQPPLVPLRELCDHVVALITDDAAVGRAIVLDRGHPPRVLNDDPDQGRGEG</sequence>